<comment type="caution">
    <text evidence="3">The sequence shown here is derived from an EMBL/GenBank/DDBJ whole genome shotgun (WGS) entry which is preliminary data.</text>
</comment>
<feature type="transmembrane region" description="Helical" evidence="1">
    <location>
        <begin position="257"/>
        <end position="275"/>
    </location>
</feature>
<dbReference type="AlphaFoldDB" id="A0A834W905"/>
<evidence type="ECO:0000256" key="2">
    <source>
        <dbReference type="SAM" id="SignalP"/>
    </source>
</evidence>
<dbReference type="Proteomes" id="UP000634136">
    <property type="component" value="Unassembled WGS sequence"/>
</dbReference>
<keyword evidence="1" id="KW-1133">Transmembrane helix</keyword>
<keyword evidence="2" id="KW-0732">Signal</keyword>
<gene>
    <name evidence="3" type="ORF">G2W53_033979</name>
</gene>
<organism evidence="3 4">
    <name type="scientific">Senna tora</name>
    <dbReference type="NCBI Taxonomy" id="362788"/>
    <lineage>
        <taxon>Eukaryota</taxon>
        <taxon>Viridiplantae</taxon>
        <taxon>Streptophyta</taxon>
        <taxon>Embryophyta</taxon>
        <taxon>Tracheophyta</taxon>
        <taxon>Spermatophyta</taxon>
        <taxon>Magnoliopsida</taxon>
        <taxon>eudicotyledons</taxon>
        <taxon>Gunneridae</taxon>
        <taxon>Pentapetalae</taxon>
        <taxon>rosids</taxon>
        <taxon>fabids</taxon>
        <taxon>Fabales</taxon>
        <taxon>Fabaceae</taxon>
        <taxon>Caesalpinioideae</taxon>
        <taxon>Cassia clade</taxon>
        <taxon>Senna</taxon>
    </lineage>
</organism>
<evidence type="ECO:0000313" key="3">
    <source>
        <dbReference type="EMBL" id="KAF7813003.1"/>
    </source>
</evidence>
<evidence type="ECO:0000256" key="1">
    <source>
        <dbReference type="SAM" id="Phobius"/>
    </source>
</evidence>
<keyword evidence="1" id="KW-0812">Transmembrane</keyword>
<feature type="signal peptide" evidence="2">
    <location>
        <begin position="1"/>
        <end position="16"/>
    </location>
</feature>
<proteinExistence type="predicted"/>
<dbReference type="EMBL" id="JAAIUW010000010">
    <property type="protein sequence ID" value="KAF7813003.1"/>
    <property type="molecule type" value="Genomic_DNA"/>
</dbReference>
<feature type="chain" id="PRO_5032586751" evidence="2">
    <location>
        <begin position="17"/>
        <end position="441"/>
    </location>
</feature>
<accession>A0A834W905</accession>
<feature type="transmembrane region" description="Helical" evidence="1">
    <location>
        <begin position="230"/>
        <end position="248"/>
    </location>
</feature>
<keyword evidence="1" id="KW-0472">Membrane</keyword>
<sequence>MFSLIIWLIIFWQSFSTTTFLKPSSQASLRPPSIPLASAPSGVEIPKLSVKPESQEPRLSLISPPHLALFELLQTAPSVLTLTHPASGFSHWLISLGCCRWQSRIIWRFDSLDRLHLGHTDLWPLQVAVRLFVGRLLERIPRPPQVLRQGHFIPTDLMKFPSLRPVPGTISKHRDLVPSSSSYCLSMASLCSAGWDDGPNLFLSLRAFPSEERTLRVFNRGNNHYSASTSILNMSFWLLIPLIVAFYWRTQLHHLRVLHRLLFFTLVIFISWIFPSLGPSLGFRFRAILAPKGGDAIFLVLRSLIIKDFLKGLHRRFHSLSLSVKLSRSKTSLSMVMLFTPVGSSGSKESSLDASESFWVSSSVAMLSLSSLPSKSKDLAGFLTASRYVFFISPPFLSPWLPSIHSSSLGILLSVPEKEPSSLRTFFLLWSDTPSSSGGRW</sequence>
<protein>
    <submittedName>
        <fullName evidence="3">Putative ribonuclease H protein</fullName>
    </submittedName>
</protein>
<name>A0A834W905_9FABA</name>
<reference evidence="3" key="1">
    <citation type="submission" date="2020-09" db="EMBL/GenBank/DDBJ databases">
        <title>Genome-Enabled Discovery of Anthraquinone Biosynthesis in Senna tora.</title>
        <authorList>
            <person name="Kang S.-H."/>
            <person name="Pandey R.P."/>
            <person name="Lee C.-M."/>
            <person name="Sim J.-S."/>
            <person name="Jeong J.-T."/>
            <person name="Choi B.-S."/>
            <person name="Jung M."/>
            <person name="Ginzburg D."/>
            <person name="Zhao K."/>
            <person name="Won S.Y."/>
            <person name="Oh T.-J."/>
            <person name="Yu Y."/>
            <person name="Kim N.-H."/>
            <person name="Lee O.R."/>
            <person name="Lee T.-H."/>
            <person name="Bashyal P."/>
            <person name="Kim T.-S."/>
            <person name="Lee W.-H."/>
            <person name="Kawkins C."/>
            <person name="Kim C.-K."/>
            <person name="Kim J.S."/>
            <person name="Ahn B.O."/>
            <person name="Rhee S.Y."/>
            <person name="Sohng J.K."/>
        </authorList>
    </citation>
    <scope>NUCLEOTIDE SEQUENCE</scope>
    <source>
        <tissue evidence="3">Leaf</tissue>
    </source>
</reference>
<evidence type="ECO:0000313" key="4">
    <source>
        <dbReference type="Proteomes" id="UP000634136"/>
    </source>
</evidence>
<keyword evidence="4" id="KW-1185">Reference proteome</keyword>